<dbReference type="InterPro" id="IPR013083">
    <property type="entry name" value="Znf_RING/FYVE/PHD"/>
</dbReference>
<name>A0A7S0FK54_9DINO</name>
<dbReference type="GO" id="GO:0006511">
    <property type="term" value="P:ubiquitin-dependent protein catabolic process"/>
    <property type="evidence" value="ECO:0007669"/>
    <property type="project" value="TreeGrafter"/>
</dbReference>
<feature type="domain" description="RING-type" evidence="6">
    <location>
        <begin position="211"/>
        <end position="252"/>
    </location>
</feature>
<dbReference type="PROSITE" id="PS50089">
    <property type="entry name" value="ZF_RING_2"/>
    <property type="match status" value="1"/>
</dbReference>
<evidence type="ECO:0000259" key="6">
    <source>
        <dbReference type="PROSITE" id="PS50089"/>
    </source>
</evidence>
<dbReference type="SMART" id="SM00184">
    <property type="entry name" value="RING"/>
    <property type="match status" value="1"/>
</dbReference>
<dbReference type="GO" id="GO:0008270">
    <property type="term" value="F:zinc ion binding"/>
    <property type="evidence" value="ECO:0007669"/>
    <property type="project" value="UniProtKB-KW"/>
</dbReference>
<dbReference type="AlphaFoldDB" id="A0A7S0FK54"/>
<feature type="region of interest" description="Disordered" evidence="5">
    <location>
        <begin position="152"/>
        <end position="206"/>
    </location>
</feature>
<dbReference type="SUPFAM" id="SSF57850">
    <property type="entry name" value="RING/U-box"/>
    <property type="match status" value="1"/>
</dbReference>
<evidence type="ECO:0000256" key="4">
    <source>
        <dbReference type="PROSITE-ProRule" id="PRU00175"/>
    </source>
</evidence>
<protein>
    <recommendedName>
        <fullName evidence="6">RING-type domain-containing protein</fullName>
    </recommendedName>
</protein>
<proteinExistence type="predicted"/>
<sequence length="284" mass="30940">MDDEALARCLQQEEFSVPAAGNHPECIGLPVEHAATDVSTLRAAGDMGRELSDAELAMILQEQEIEADDNHAPRSFTSPRPSPAPTGLSSLTSVLWSGAFLGCCGGLQLASCMGCGPIATWLCALGGGITGHMTNNNASRFVRGSRVVEDEDDDFYPDVSDDEPPRGLDPSVIEGHTLGHVYTAPASQRSSPRRPQQGSRGDVSSEEDRQCMVCMEAFVTGDQLRTLPCMHRYHQQCIDEWLGRSPECPICKRDITAVTLPTVSPVPPQPKRFPRMRRLWHRSG</sequence>
<dbReference type="EMBL" id="HBEG01028559">
    <property type="protein sequence ID" value="CAD8365419.1"/>
    <property type="molecule type" value="Transcribed_RNA"/>
</dbReference>
<accession>A0A7S0FK54</accession>
<evidence type="ECO:0000256" key="1">
    <source>
        <dbReference type="ARBA" id="ARBA00022723"/>
    </source>
</evidence>
<keyword evidence="1" id="KW-0479">Metal-binding</keyword>
<dbReference type="PANTHER" id="PTHR45931:SF3">
    <property type="entry name" value="RING ZINC FINGER-CONTAINING PROTEIN"/>
    <property type="match status" value="1"/>
</dbReference>
<feature type="compositionally biased region" description="Acidic residues" evidence="5">
    <location>
        <begin position="152"/>
        <end position="162"/>
    </location>
</feature>
<reference evidence="7" key="1">
    <citation type="submission" date="2021-01" db="EMBL/GenBank/DDBJ databases">
        <authorList>
            <person name="Corre E."/>
            <person name="Pelletier E."/>
            <person name="Niang G."/>
            <person name="Scheremetjew M."/>
            <person name="Finn R."/>
            <person name="Kale V."/>
            <person name="Holt S."/>
            <person name="Cochrane G."/>
            <person name="Meng A."/>
            <person name="Brown T."/>
            <person name="Cohen L."/>
        </authorList>
    </citation>
    <scope>NUCLEOTIDE SEQUENCE</scope>
    <source>
        <strain evidence="7">Pbaha01</strain>
    </source>
</reference>
<dbReference type="InterPro" id="IPR051834">
    <property type="entry name" value="RING_finger_E3_ligase"/>
</dbReference>
<dbReference type="PANTHER" id="PTHR45931">
    <property type="entry name" value="SI:CH211-59O9.10"/>
    <property type="match status" value="1"/>
</dbReference>
<evidence type="ECO:0000256" key="5">
    <source>
        <dbReference type="SAM" id="MobiDB-lite"/>
    </source>
</evidence>
<gene>
    <name evidence="7" type="ORF">PBAH0796_LOCUS17375</name>
</gene>
<evidence type="ECO:0000256" key="2">
    <source>
        <dbReference type="ARBA" id="ARBA00022771"/>
    </source>
</evidence>
<dbReference type="FunFam" id="3.30.40.10:FF:000388">
    <property type="entry name" value="Putative RING zinc finger domain superfamily protein"/>
    <property type="match status" value="1"/>
</dbReference>
<dbReference type="InterPro" id="IPR001841">
    <property type="entry name" value="Znf_RING"/>
</dbReference>
<feature type="compositionally biased region" description="Low complexity" evidence="5">
    <location>
        <begin position="184"/>
        <end position="201"/>
    </location>
</feature>
<dbReference type="Gene3D" id="3.30.40.10">
    <property type="entry name" value="Zinc/RING finger domain, C3HC4 (zinc finger)"/>
    <property type="match status" value="1"/>
</dbReference>
<evidence type="ECO:0000313" key="7">
    <source>
        <dbReference type="EMBL" id="CAD8365419.1"/>
    </source>
</evidence>
<keyword evidence="2 4" id="KW-0863">Zinc-finger</keyword>
<dbReference type="GO" id="GO:0061630">
    <property type="term" value="F:ubiquitin protein ligase activity"/>
    <property type="evidence" value="ECO:0007669"/>
    <property type="project" value="TreeGrafter"/>
</dbReference>
<organism evidence="7">
    <name type="scientific">Pyrodinium bahamense</name>
    <dbReference type="NCBI Taxonomy" id="73915"/>
    <lineage>
        <taxon>Eukaryota</taxon>
        <taxon>Sar</taxon>
        <taxon>Alveolata</taxon>
        <taxon>Dinophyceae</taxon>
        <taxon>Gonyaulacales</taxon>
        <taxon>Pyrocystaceae</taxon>
        <taxon>Pyrodinium</taxon>
    </lineage>
</organism>
<evidence type="ECO:0000256" key="3">
    <source>
        <dbReference type="ARBA" id="ARBA00022833"/>
    </source>
</evidence>
<dbReference type="GO" id="GO:0005634">
    <property type="term" value="C:nucleus"/>
    <property type="evidence" value="ECO:0007669"/>
    <property type="project" value="TreeGrafter"/>
</dbReference>
<keyword evidence="3" id="KW-0862">Zinc</keyword>
<dbReference type="Pfam" id="PF13639">
    <property type="entry name" value="zf-RING_2"/>
    <property type="match status" value="1"/>
</dbReference>